<dbReference type="AlphaFoldDB" id="A0A0F4YU53"/>
<reference evidence="2 3" key="1">
    <citation type="submission" date="2015-04" db="EMBL/GenBank/DDBJ databases">
        <authorList>
            <person name="Heijne W.H."/>
            <person name="Fedorova N.D."/>
            <person name="Nierman W.C."/>
            <person name="Vollebregt A.W."/>
            <person name="Zhao Z."/>
            <person name="Wu L."/>
            <person name="Kumar M."/>
            <person name="Stam H."/>
            <person name="van den Berg M.A."/>
            <person name="Pel H.J."/>
        </authorList>
    </citation>
    <scope>NUCLEOTIDE SEQUENCE [LARGE SCALE GENOMIC DNA]</scope>
    <source>
        <strain evidence="2 3">CBS 393.64</strain>
    </source>
</reference>
<dbReference type="GeneID" id="25316686"/>
<evidence type="ECO:0000313" key="2">
    <source>
        <dbReference type="EMBL" id="KKA21625.1"/>
    </source>
</evidence>
<dbReference type="PANTHER" id="PTHR28015:SF1">
    <property type="entry name" value="ATP SYNTHASE ASSEMBLY FACTOR FMC1, MITOCHONDRIAL"/>
    <property type="match status" value="1"/>
</dbReference>
<protein>
    <recommendedName>
        <fullName evidence="4">Mitochondrial zinc maintenance protein 1, mitochondrial</fullName>
    </recommendedName>
</protein>
<sequence length="122" mass="14216">MATTTEPLASQARSLYRAILRELPRRPLSSPSPLKQRLRSEFRSSFTGSSQEEEKLLHRRLQETEQFVRYAQAQRMYTTLLDRYYPGINLDEQERIRLTARRVGMDLPVVNENGGEEDDDGE</sequence>
<proteinExistence type="predicted"/>
<dbReference type="STRING" id="1408163.A0A0F4YU53"/>
<dbReference type="EMBL" id="LASV01000177">
    <property type="protein sequence ID" value="KKA21625.1"/>
    <property type="molecule type" value="Genomic_DNA"/>
</dbReference>
<feature type="region of interest" description="Disordered" evidence="1">
    <location>
        <begin position="26"/>
        <end position="55"/>
    </location>
</feature>
<dbReference type="GO" id="GO:0033615">
    <property type="term" value="P:mitochondrial proton-transporting ATP synthase complex assembly"/>
    <property type="evidence" value="ECO:0007669"/>
    <property type="project" value="InterPro"/>
</dbReference>
<dbReference type="RefSeq" id="XP_013328237.1">
    <property type="nucleotide sequence ID" value="XM_013472783.1"/>
</dbReference>
<dbReference type="Proteomes" id="UP000053958">
    <property type="component" value="Unassembled WGS sequence"/>
</dbReference>
<evidence type="ECO:0000256" key="1">
    <source>
        <dbReference type="SAM" id="MobiDB-lite"/>
    </source>
</evidence>
<accession>A0A0F4YU53</accession>
<feature type="compositionally biased region" description="Low complexity" evidence="1">
    <location>
        <begin position="26"/>
        <end position="35"/>
    </location>
</feature>
<evidence type="ECO:0008006" key="4">
    <source>
        <dbReference type="Google" id="ProtNLM"/>
    </source>
</evidence>
<dbReference type="OrthoDB" id="15893at2759"/>
<dbReference type="InterPro" id="IPR039196">
    <property type="entry name" value="Fmc1"/>
</dbReference>
<comment type="caution">
    <text evidence="2">The sequence shown here is derived from an EMBL/GenBank/DDBJ whole genome shotgun (WGS) entry which is preliminary data.</text>
</comment>
<dbReference type="PANTHER" id="PTHR28015">
    <property type="entry name" value="ATP SYNTHASE ASSEMBLY FACTOR FMC1, MITOCHONDRIAL"/>
    <property type="match status" value="1"/>
</dbReference>
<dbReference type="GO" id="GO:0005759">
    <property type="term" value="C:mitochondrial matrix"/>
    <property type="evidence" value="ECO:0007669"/>
    <property type="project" value="TreeGrafter"/>
</dbReference>
<evidence type="ECO:0000313" key="3">
    <source>
        <dbReference type="Proteomes" id="UP000053958"/>
    </source>
</evidence>
<gene>
    <name evidence="2" type="ORF">T310_4338</name>
</gene>
<name>A0A0F4YU53_RASE3</name>
<dbReference type="Pfam" id="PF13233">
    <property type="entry name" value="Complex1_LYR_2"/>
    <property type="match status" value="1"/>
</dbReference>
<organism evidence="2 3">
    <name type="scientific">Rasamsonia emersonii (strain ATCC 16479 / CBS 393.64 / IMI 116815)</name>
    <dbReference type="NCBI Taxonomy" id="1408163"/>
    <lineage>
        <taxon>Eukaryota</taxon>
        <taxon>Fungi</taxon>
        <taxon>Dikarya</taxon>
        <taxon>Ascomycota</taxon>
        <taxon>Pezizomycotina</taxon>
        <taxon>Eurotiomycetes</taxon>
        <taxon>Eurotiomycetidae</taxon>
        <taxon>Eurotiales</taxon>
        <taxon>Trichocomaceae</taxon>
        <taxon>Rasamsonia</taxon>
    </lineage>
</organism>
<keyword evidence="3" id="KW-1185">Reference proteome</keyword>